<proteinExistence type="predicted"/>
<dbReference type="InterPro" id="IPR011009">
    <property type="entry name" value="Kinase-like_dom_sf"/>
</dbReference>
<evidence type="ECO:0000313" key="2">
    <source>
        <dbReference type="EMBL" id="TBT87451.1"/>
    </source>
</evidence>
<dbReference type="OrthoDB" id="581471at2"/>
<feature type="domain" description="Aminoglycoside phosphotransferase" evidence="1">
    <location>
        <begin position="150"/>
        <end position="328"/>
    </location>
</feature>
<dbReference type="Pfam" id="PF01636">
    <property type="entry name" value="APH"/>
    <property type="match status" value="1"/>
</dbReference>
<evidence type="ECO:0000259" key="1">
    <source>
        <dbReference type="Pfam" id="PF01636"/>
    </source>
</evidence>
<organism evidence="2 3">
    <name type="scientific">Propioniciclava sinopodophylli</name>
    <dbReference type="NCBI Taxonomy" id="1837344"/>
    <lineage>
        <taxon>Bacteria</taxon>
        <taxon>Bacillati</taxon>
        <taxon>Actinomycetota</taxon>
        <taxon>Actinomycetes</taxon>
        <taxon>Propionibacteriales</taxon>
        <taxon>Propionibacteriaceae</taxon>
        <taxon>Propioniciclava</taxon>
    </lineage>
</organism>
<protein>
    <submittedName>
        <fullName evidence="2">Aminoglycoside phosphotransferase family protein</fullName>
    </submittedName>
</protein>
<dbReference type="RefSeq" id="WP_131167237.1">
    <property type="nucleotide sequence ID" value="NZ_SDMQ01000002.1"/>
</dbReference>
<dbReference type="InterPro" id="IPR002575">
    <property type="entry name" value="Aminoglycoside_PTrfase"/>
</dbReference>
<dbReference type="Gene3D" id="3.90.1200.10">
    <property type="match status" value="1"/>
</dbReference>
<sequence length="375" mass="39333">MTGTDALLDTLLDAAGLSELLGRDVVARSARVKPGAQVTLGLEDPAGGTAGWVRVLWPALRPKAAKVAERAARRGQPLTERPLGDLLLQSGTVGSDPALANGVRALRPRRLRDLVDRPDAVLRYNPLRRVLVRDGATVVRLAAEPDALGHRLLTRLAGVGLPVPAPLDDGSVPDVSVRPFFGDADLLRTPSPEGMAWAGRTLADLHARGTRLLDEPELAALHHRPATADPHRLAHDLARLDADLGRRTTELADALGARPAPGGAPVLLHGDASADQVLVDTATGRRLLNDFDRAAVGPAALDLGSWLAVGDGGPLDAAFLAGYAEAGGALPSASDRVTARATGLFSRVMAPLRDADPDWRAGIAARLDRLAEVLR</sequence>
<keyword evidence="2" id="KW-0808">Transferase</keyword>
<dbReference type="GO" id="GO:0016740">
    <property type="term" value="F:transferase activity"/>
    <property type="evidence" value="ECO:0007669"/>
    <property type="project" value="UniProtKB-KW"/>
</dbReference>
<keyword evidence="3" id="KW-1185">Reference proteome</keyword>
<dbReference type="SUPFAM" id="SSF56112">
    <property type="entry name" value="Protein kinase-like (PK-like)"/>
    <property type="match status" value="1"/>
</dbReference>
<gene>
    <name evidence="2" type="ORF">ET989_03910</name>
</gene>
<comment type="caution">
    <text evidence="2">The sequence shown here is derived from an EMBL/GenBank/DDBJ whole genome shotgun (WGS) entry which is preliminary data.</text>
</comment>
<dbReference type="Proteomes" id="UP000292373">
    <property type="component" value="Unassembled WGS sequence"/>
</dbReference>
<name>A0A4Q9KH41_9ACTN</name>
<dbReference type="AlphaFoldDB" id="A0A4Q9KH41"/>
<reference evidence="2 3" key="1">
    <citation type="submission" date="2019-01" db="EMBL/GenBank/DDBJ databases">
        <title>Lactibacter flavus gen. nov., sp. nov., a novel bacterium of the family Propionibacteriaceae isolated from raw milk and dairy products.</title>
        <authorList>
            <person name="Huptas C."/>
            <person name="Wenning M."/>
            <person name="Breitenwieser F."/>
            <person name="Doll E."/>
            <person name="Von Neubeck M."/>
            <person name="Busse H.-J."/>
            <person name="Scherer S."/>
        </authorList>
    </citation>
    <scope>NUCLEOTIDE SEQUENCE [LARGE SCALE GENOMIC DNA]</scope>
    <source>
        <strain evidence="2 3">KCTC 33808</strain>
    </source>
</reference>
<accession>A0A4Q9KH41</accession>
<evidence type="ECO:0000313" key="3">
    <source>
        <dbReference type="Proteomes" id="UP000292373"/>
    </source>
</evidence>
<dbReference type="EMBL" id="SDMQ01000002">
    <property type="protein sequence ID" value="TBT87451.1"/>
    <property type="molecule type" value="Genomic_DNA"/>
</dbReference>